<dbReference type="Pfam" id="PF22694">
    <property type="entry name" value="CtpB_N-like"/>
    <property type="match status" value="1"/>
</dbReference>
<accession>A0A445N0C4</accession>
<evidence type="ECO:0000256" key="6">
    <source>
        <dbReference type="SAM" id="Phobius"/>
    </source>
</evidence>
<dbReference type="InterPro" id="IPR036034">
    <property type="entry name" value="PDZ_sf"/>
</dbReference>
<keyword evidence="4 5" id="KW-0720">Serine protease</keyword>
<dbReference type="NCBIfam" id="TIGR00225">
    <property type="entry name" value="prc"/>
    <property type="match status" value="1"/>
</dbReference>
<dbReference type="FunFam" id="2.30.42.10:FF:000063">
    <property type="entry name" value="Peptidase, S41 family"/>
    <property type="match status" value="1"/>
</dbReference>
<keyword evidence="2 5" id="KW-0645">Protease</keyword>
<dbReference type="SMART" id="SM00245">
    <property type="entry name" value="TSPc"/>
    <property type="match status" value="1"/>
</dbReference>
<keyword evidence="6" id="KW-1133">Transmembrane helix</keyword>
<feature type="transmembrane region" description="Helical" evidence="6">
    <location>
        <begin position="23"/>
        <end position="41"/>
    </location>
</feature>
<dbReference type="InterPro" id="IPR029045">
    <property type="entry name" value="ClpP/crotonase-like_dom_sf"/>
</dbReference>
<dbReference type="PANTHER" id="PTHR32060">
    <property type="entry name" value="TAIL-SPECIFIC PROTEASE"/>
    <property type="match status" value="1"/>
</dbReference>
<dbReference type="PROSITE" id="PS50106">
    <property type="entry name" value="PDZ"/>
    <property type="match status" value="1"/>
</dbReference>
<keyword evidence="6" id="KW-0472">Membrane</keyword>
<dbReference type="InterPro" id="IPR004447">
    <property type="entry name" value="Peptidase_S41A"/>
</dbReference>
<evidence type="ECO:0000259" key="7">
    <source>
        <dbReference type="PROSITE" id="PS50106"/>
    </source>
</evidence>
<dbReference type="CDD" id="cd07560">
    <property type="entry name" value="Peptidase_S41_CPP"/>
    <property type="match status" value="1"/>
</dbReference>
<name>A0A445N0C4_9BACT</name>
<dbReference type="Pfam" id="PF03572">
    <property type="entry name" value="Peptidase_S41"/>
    <property type="match status" value="1"/>
</dbReference>
<comment type="similarity">
    <text evidence="1 5">Belongs to the peptidase S41A family.</text>
</comment>
<sequence length="459" mass="50951">MPDNKNILIFEEIIMPVTRKKQAVNTLLISVMICGLLFLHGNGGIVKAGTDETYKNIEIFVEVLRQIEENYVEPVPPQTLIYGAIKGMVQNLDPHSSFMTKDEHNELMMETTGSFTGIGIEITTKDGVLTVVSPIEGTPAYEAGLQSGDKIIKIEDESTKDMSMIDAVKKIRGPKGTKVRLTIAREGETKPLEFSIVRDVIPLVSVRHYLLAPDIGYVRITNFQSKTTKDLESALENLEKDRDLKGLVLDLRNNPGGLLSQAEEVSDLFLDSGIIVSTKGRISSQDRKTVAHKNGKPRNYPIVVLVNGGSASAAEIVAGALQDNNRALILGTRTFGKGSVQTILPLSDGSALRLTTARYYTPSGRSIQLSGITPDVECQYVPPEEDKEKNPPRFMREEDLEHHMQNDNKIDNQQKDKSNNIEENNQAQELIKKDNQVRYAMQLLQTWAVFSKMKTNSAQ</sequence>
<protein>
    <submittedName>
        <fullName evidence="8">Carboxyl-terminal protease</fullName>
        <ecNumber evidence="8">3.4.21.102</ecNumber>
    </submittedName>
</protein>
<dbReference type="EMBL" id="OJIN01000184">
    <property type="protein sequence ID" value="SPD75062.1"/>
    <property type="molecule type" value="Genomic_DNA"/>
</dbReference>
<dbReference type="Gene3D" id="3.30.750.44">
    <property type="match status" value="1"/>
</dbReference>
<dbReference type="InterPro" id="IPR041489">
    <property type="entry name" value="PDZ_6"/>
</dbReference>
<dbReference type="GO" id="GO:0006508">
    <property type="term" value="P:proteolysis"/>
    <property type="evidence" value="ECO:0007669"/>
    <property type="project" value="UniProtKB-KW"/>
</dbReference>
<dbReference type="SMART" id="SM00228">
    <property type="entry name" value="PDZ"/>
    <property type="match status" value="1"/>
</dbReference>
<dbReference type="InterPro" id="IPR001478">
    <property type="entry name" value="PDZ"/>
</dbReference>
<gene>
    <name evidence="8" type="ORF">PITCH_A420022</name>
</gene>
<dbReference type="Gene3D" id="2.30.42.10">
    <property type="match status" value="1"/>
</dbReference>
<evidence type="ECO:0000256" key="1">
    <source>
        <dbReference type="ARBA" id="ARBA00009179"/>
    </source>
</evidence>
<organism evidence="8">
    <name type="scientific">uncultured Desulfobacterium sp</name>
    <dbReference type="NCBI Taxonomy" id="201089"/>
    <lineage>
        <taxon>Bacteria</taxon>
        <taxon>Pseudomonadati</taxon>
        <taxon>Thermodesulfobacteriota</taxon>
        <taxon>Desulfobacteria</taxon>
        <taxon>Desulfobacterales</taxon>
        <taxon>Desulfobacteriaceae</taxon>
        <taxon>Desulfobacterium</taxon>
        <taxon>environmental samples</taxon>
    </lineage>
</organism>
<dbReference type="GO" id="GO:0007165">
    <property type="term" value="P:signal transduction"/>
    <property type="evidence" value="ECO:0007669"/>
    <property type="project" value="TreeGrafter"/>
</dbReference>
<dbReference type="CDD" id="cd06782">
    <property type="entry name" value="cpPDZ_CPP-like"/>
    <property type="match status" value="1"/>
</dbReference>
<dbReference type="GO" id="GO:0030288">
    <property type="term" value="C:outer membrane-bounded periplasmic space"/>
    <property type="evidence" value="ECO:0007669"/>
    <property type="project" value="TreeGrafter"/>
</dbReference>
<dbReference type="SUPFAM" id="SSF50156">
    <property type="entry name" value="PDZ domain-like"/>
    <property type="match status" value="1"/>
</dbReference>
<evidence type="ECO:0000256" key="5">
    <source>
        <dbReference type="RuleBase" id="RU004404"/>
    </source>
</evidence>
<keyword evidence="6" id="KW-0812">Transmembrane</keyword>
<evidence type="ECO:0000256" key="3">
    <source>
        <dbReference type="ARBA" id="ARBA00022801"/>
    </source>
</evidence>
<dbReference type="Gene3D" id="3.90.226.10">
    <property type="entry name" value="2-enoyl-CoA Hydratase, Chain A, domain 1"/>
    <property type="match status" value="1"/>
</dbReference>
<evidence type="ECO:0000256" key="4">
    <source>
        <dbReference type="ARBA" id="ARBA00022825"/>
    </source>
</evidence>
<dbReference type="EC" id="3.4.21.102" evidence="8"/>
<dbReference type="GO" id="GO:0004252">
    <property type="term" value="F:serine-type endopeptidase activity"/>
    <property type="evidence" value="ECO:0007669"/>
    <property type="project" value="UniProtKB-EC"/>
</dbReference>
<dbReference type="InterPro" id="IPR005151">
    <property type="entry name" value="Tail-specific_protease"/>
</dbReference>
<dbReference type="Pfam" id="PF17820">
    <property type="entry name" value="PDZ_6"/>
    <property type="match status" value="1"/>
</dbReference>
<evidence type="ECO:0000256" key="2">
    <source>
        <dbReference type="ARBA" id="ARBA00022670"/>
    </source>
</evidence>
<dbReference type="AlphaFoldDB" id="A0A445N0C4"/>
<feature type="domain" description="PDZ" evidence="7">
    <location>
        <begin position="104"/>
        <end position="172"/>
    </location>
</feature>
<dbReference type="SUPFAM" id="SSF52096">
    <property type="entry name" value="ClpP/crotonase"/>
    <property type="match status" value="1"/>
</dbReference>
<evidence type="ECO:0000313" key="8">
    <source>
        <dbReference type="EMBL" id="SPD75062.1"/>
    </source>
</evidence>
<reference evidence="8" key="1">
    <citation type="submission" date="2018-01" db="EMBL/GenBank/DDBJ databases">
        <authorList>
            <person name="Regsiter A."/>
            <person name="William W."/>
        </authorList>
    </citation>
    <scope>NUCLEOTIDE SEQUENCE</scope>
    <source>
        <strain evidence="8">TRIP AH-1</strain>
    </source>
</reference>
<dbReference type="PANTHER" id="PTHR32060:SF30">
    <property type="entry name" value="CARBOXY-TERMINAL PROCESSING PROTEASE CTPA"/>
    <property type="match status" value="1"/>
</dbReference>
<dbReference type="FunFam" id="3.90.226.10:FF:000029">
    <property type="entry name" value="Peptidase, S41 family"/>
    <property type="match status" value="1"/>
</dbReference>
<dbReference type="InterPro" id="IPR055210">
    <property type="entry name" value="CtpA/B_N"/>
</dbReference>
<proteinExistence type="inferred from homology"/>
<keyword evidence="3 5" id="KW-0378">Hydrolase</keyword>